<organism evidence="3 4">
    <name type="scientific">Mesorhabditis spiculigera</name>
    <dbReference type="NCBI Taxonomy" id="96644"/>
    <lineage>
        <taxon>Eukaryota</taxon>
        <taxon>Metazoa</taxon>
        <taxon>Ecdysozoa</taxon>
        <taxon>Nematoda</taxon>
        <taxon>Chromadorea</taxon>
        <taxon>Rhabditida</taxon>
        <taxon>Rhabditina</taxon>
        <taxon>Rhabditomorpha</taxon>
        <taxon>Rhabditoidea</taxon>
        <taxon>Rhabditidae</taxon>
        <taxon>Mesorhabditinae</taxon>
        <taxon>Mesorhabditis</taxon>
    </lineage>
</organism>
<sequence length="114" mass="12510">MFLHFLVFCLVYLAEAQSTFQQVTNETSVNFQSITVPGGFTSLRDAFQMCNSTQLCVYVRCCYYSAISEPLFKLGTIGGAETAADGCKTYEKHTTAGSCTNAKNGDPTEMKDDE</sequence>
<keyword evidence="4" id="KW-1185">Reference proteome</keyword>
<accession>A0AA36G9D6</accession>
<feature type="chain" id="PRO_5041448636" description="Secreted protein" evidence="2">
    <location>
        <begin position="17"/>
        <end position="114"/>
    </location>
</feature>
<evidence type="ECO:0000256" key="1">
    <source>
        <dbReference type="SAM" id="MobiDB-lite"/>
    </source>
</evidence>
<feature type="signal peptide" evidence="2">
    <location>
        <begin position="1"/>
        <end position="16"/>
    </location>
</feature>
<dbReference type="EMBL" id="CATQJA010002659">
    <property type="protein sequence ID" value="CAJ0580411.1"/>
    <property type="molecule type" value="Genomic_DNA"/>
</dbReference>
<evidence type="ECO:0008006" key="5">
    <source>
        <dbReference type="Google" id="ProtNLM"/>
    </source>
</evidence>
<keyword evidence="2" id="KW-0732">Signal</keyword>
<evidence type="ECO:0000256" key="2">
    <source>
        <dbReference type="SAM" id="SignalP"/>
    </source>
</evidence>
<comment type="caution">
    <text evidence="3">The sequence shown here is derived from an EMBL/GenBank/DDBJ whole genome shotgun (WGS) entry which is preliminary data.</text>
</comment>
<dbReference type="AlphaFoldDB" id="A0AA36G9D6"/>
<proteinExistence type="predicted"/>
<protein>
    <recommendedName>
        <fullName evidence="5">Secreted protein</fullName>
    </recommendedName>
</protein>
<reference evidence="3" key="1">
    <citation type="submission" date="2023-06" db="EMBL/GenBank/DDBJ databases">
        <authorList>
            <person name="Delattre M."/>
        </authorList>
    </citation>
    <scope>NUCLEOTIDE SEQUENCE</scope>
    <source>
        <strain evidence="3">AF72</strain>
    </source>
</reference>
<evidence type="ECO:0000313" key="4">
    <source>
        <dbReference type="Proteomes" id="UP001177023"/>
    </source>
</evidence>
<name>A0AA36G9D6_9BILA</name>
<feature type="non-terminal residue" evidence="3">
    <location>
        <position position="114"/>
    </location>
</feature>
<dbReference type="Proteomes" id="UP001177023">
    <property type="component" value="Unassembled WGS sequence"/>
</dbReference>
<gene>
    <name evidence="3" type="ORF">MSPICULIGERA_LOCUS18609</name>
</gene>
<evidence type="ECO:0000313" key="3">
    <source>
        <dbReference type="EMBL" id="CAJ0580411.1"/>
    </source>
</evidence>
<feature type="region of interest" description="Disordered" evidence="1">
    <location>
        <begin position="95"/>
        <end position="114"/>
    </location>
</feature>